<name>A0A291LBP6_9CAUD</name>
<dbReference type="OrthoDB" id="5682at10239"/>
<protein>
    <submittedName>
        <fullName evidence="2">DNA-binding protein</fullName>
    </submittedName>
</protein>
<accession>A0A291LBP6</accession>
<evidence type="ECO:0000259" key="1">
    <source>
        <dbReference type="Pfam" id="PF03374"/>
    </source>
</evidence>
<proteinExistence type="predicted"/>
<keyword evidence="3" id="KW-1185">Reference proteome</keyword>
<gene>
    <name evidence="2" type="ORF">kpv79_32</name>
</gene>
<dbReference type="InterPro" id="IPR005039">
    <property type="entry name" value="Ant_C"/>
</dbReference>
<evidence type="ECO:0000313" key="3">
    <source>
        <dbReference type="Proteomes" id="UP000230794"/>
    </source>
</evidence>
<dbReference type="EMBL" id="MF663761">
    <property type="protein sequence ID" value="ATI16485.1"/>
    <property type="molecule type" value="Genomic_DNA"/>
</dbReference>
<dbReference type="GO" id="GO:0003677">
    <property type="term" value="F:DNA binding"/>
    <property type="evidence" value="ECO:0007669"/>
    <property type="project" value="UniProtKB-KW"/>
</dbReference>
<dbReference type="Proteomes" id="UP000230794">
    <property type="component" value="Segment"/>
</dbReference>
<feature type="domain" description="Antirepressor protein C-terminal" evidence="1">
    <location>
        <begin position="131"/>
        <end position="227"/>
    </location>
</feature>
<dbReference type="InterPro" id="IPR014054">
    <property type="entry name" value="Phage_regulatory_Rha"/>
</dbReference>
<dbReference type="Pfam" id="PF03374">
    <property type="entry name" value="ANT"/>
    <property type="match status" value="1"/>
</dbReference>
<dbReference type="Pfam" id="PF09669">
    <property type="entry name" value="Phage_pRha"/>
    <property type="match status" value="1"/>
</dbReference>
<evidence type="ECO:0000313" key="2">
    <source>
        <dbReference type="EMBL" id="ATI16485.1"/>
    </source>
</evidence>
<keyword evidence="2" id="KW-0238">DNA-binding</keyword>
<reference evidence="2 3" key="1">
    <citation type="submission" date="2017-08" db="EMBL/GenBank/DDBJ databases">
        <title>Complete genome sequence of Klebsiella pneumoniae phage vB_KpnM_KpV79.</title>
        <authorList>
            <person name="Komisarova E.V."/>
            <person name="Krasilnikova V.M."/>
            <person name="Myakinina V.P."/>
            <person name="Kislichkina A.A."/>
            <person name="Bogun A.G."/>
            <person name="Volozhantsev N.V."/>
        </authorList>
    </citation>
    <scope>NUCLEOTIDE SEQUENCE [LARGE SCALE GENOMIC DNA]</scope>
</reference>
<organism evidence="2 3">
    <name type="scientific">Klebsiella phage vB_KpnM_KpV79</name>
    <dbReference type="NCBI Taxonomy" id="2041212"/>
    <lineage>
        <taxon>Viruses</taxon>
        <taxon>Duplodnaviria</taxon>
        <taxon>Heunggongvirae</taxon>
        <taxon>Uroviricota</taxon>
        <taxon>Caudoviricetes</taxon>
        <taxon>Jameshumphriesvirinae</taxon>
        <taxon>Sircambvirus</taxon>
        <taxon>Sircambvirus KpV79</taxon>
        <taxon>Jedunavirus KpV52</taxon>
    </lineage>
</organism>
<sequence length="231" mass="26649">MNDLINMKLELTMSSLEIATLVEKRHDNVKRTIETLADNGVIVRPQIEDEQKNRLVRSPSLGKVFMFEGERGKRDSIIVVAQLSPEFTARLVDRWQELENASKQQLPDFTNPAEAARAWATEYEQKLIAQEKLSIAAPKVDVYDRIVERNGLYNATQITQKFGQSAIWLNKQLASMDVYNRSVKRGRAFQQWFIDKGYGIMRETENGFSQPMFYAEGEMWIVRKLSEEGLI</sequence>